<dbReference type="PROSITE" id="PS00498">
    <property type="entry name" value="TYROSINASE_2"/>
    <property type="match status" value="1"/>
</dbReference>
<dbReference type="Proteomes" id="UP001596208">
    <property type="component" value="Unassembled WGS sequence"/>
</dbReference>
<dbReference type="PANTHER" id="PTHR11474:SF76">
    <property type="entry name" value="SHKT DOMAIN-CONTAINING PROTEIN"/>
    <property type="match status" value="1"/>
</dbReference>
<accession>A0ABW0B9T0</accession>
<feature type="compositionally biased region" description="Low complexity" evidence="3">
    <location>
        <begin position="451"/>
        <end position="461"/>
    </location>
</feature>
<dbReference type="InterPro" id="IPR002227">
    <property type="entry name" value="Tyrosinase_Cu-bd"/>
</dbReference>
<keyword evidence="1" id="KW-0479">Metal-binding</keyword>
<protein>
    <submittedName>
        <fullName evidence="5">Tyrosinase family protein</fullName>
    </submittedName>
</protein>
<evidence type="ECO:0000313" key="6">
    <source>
        <dbReference type="Proteomes" id="UP001596208"/>
    </source>
</evidence>
<evidence type="ECO:0000256" key="2">
    <source>
        <dbReference type="ARBA" id="ARBA00023008"/>
    </source>
</evidence>
<dbReference type="SUPFAM" id="SSF48056">
    <property type="entry name" value="Di-copper centre-containing domain"/>
    <property type="match status" value="1"/>
</dbReference>
<feature type="region of interest" description="Disordered" evidence="3">
    <location>
        <begin position="446"/>
        <end position="480"/>
    </location>
</feature>
<dbReference type="PANTHER" id="PTHR11474">
    <property type="entry name" value="TYROSINASE FAMILY MEMBER"/>
    <property type="match status" value="1"/>
</dbReference>
<evidence type="ECO:0000256" key="3">
    <source>
        <dbReference type="SAM" id="MobiDB-lite"/>
    </source>
</evidence>
<organism evidence="5 6">
    <name type="scientific">Streptomyces mutomycini</name>
    <dbReference type="NCBI Taxonomy" id="284036"/>
    <lineage>
        <taxon>Bacteria</taxon>
        <taxon>Bacillati</taxon>
        <taxon>Actinomycetota</taxon>
        <taxon>Actinomycetes</taxon>
        <taxon>Kitasatosporales</taxon>
        <taxon>Streptomycetaceae</taxon>
        <taxon>Streptomyces</taxon>
    </lineage>
</organism>
<dbReference type="Pfam" id="PF00264">
    <property type="entry name" value="Tyrosinase"/>
    <property type="match status" value="1"/>
</dbReference>
<reference evidence="6" key="1">
    <citation type="journal article" date="2019" name="Int. J. Syst. Evol. Microbiol.">
        <title>The Global Catalogue of Microorganisms (GCM) 10K type strain sequencing project: providing services to taxonomists for standard genome sequencing and annotation.</title>
        <authorList>
            <consortium name="The Broad Institute Genomics Platform"/>
            <consortium name="The Broad Institute Genome Sequencing Center for Infectious Disease"/>
            <person name="Wu L."/>
            <person name="Ma J."/>
        </authorList>
    </citation>
    <scope>NUCLEOTIDE SEQUENCE [LARGE SCALE GENOMIC DNA]</scope>
    <source>
        <strain evidence="6">CGMCC 4.1721</strain>
    </source>
</reference>
<sequence>MTDSWDPQLLWYARAVRRMRDRPEPEPNSWLWQANIHGEKAENPGPNPEWNNCPHGGWFFLPWHRAYILCFEEIVRDVIQNELDGPDDWALPYWNYTRVTNGDPDSPESLECRRLPSAFRSPGWPDDDGDNPLFLAEPDRSPGAALGAPIGWTETNPYRAMQAPRFTGVTQFGSEYTDSELLHGNGQSGLLEGQPHNLIHGYVGGVMSQFFSPRDPIFWLHHANIDRLWAAWIASNSEHTNPTDADWLGFTHTFRNPQGDKVGLKSEDLQSENVLGYVYESLTDGVGLKPPERLVAILAAGVEPPPQQVAATSGPTDLGPDALTVPLTPEPGARAGALPEAASPQTPNRAILTMDDVRADAPPQTNYRVFVGARPDHEEDLDPEGPYFIGHVHFFGAVGASTHHHGGGGLTFRFDITEHLTELRQLGVWDGEGVPPVMVTPAPLGPPPPGAGEETLALAAVPTPPPGSRPRIGSIALSTT</sequence>
<dbReference type="PRINTS" id="PR00092">
    <property type="entry name" value="TYROSINASE"/>
</dbReference>
<evidence type="ECO:0000313" key="5">
    <source>
        <dbReference type="EMBL" id="MFC5173717.1"/>
    </source>
</evidence>
<keyword evidence="6" id="KW-1185">Reference proteome</keyword>
<evidence type="ECO:0000259" key="4">
    <source>
        <dbReference type="PROSITE" id="PS00498"/>
    </source>
</evidence>
<keyword evidence="2" id="KW-0186">Copper</keyword>
<feature type="region of interest" description="Disordered" evidence="3">
    <location>
        <begin position="327"/>
        <end position="347"/>
    </location>
</feature>
<feature type="domain" description="Tyrosinase copper-binding" evidence="4">
    <location>
        <begin position="215"/>
        <end position="226"/>
    </location>
</feature>
<proteinExistence type="predicted"/>
<gene>
    <name evidence="5" type="ORF">ACFPRK_24420</name>
</gene>
<dbReference type="InterPro" id="IPR057190">
    <property type="entry name" value="DUF7868"/>
</dbReference>
<dbReference type="InterPro" id="IPR008922">
    <property type="entry name" value="Di-copper_centre_dom_sf"/>
</dbReference>
<evidence type="ECO:0000256" key="1">
    <source>
        <dbReference type="ARBA" id="ARBA00022723"/>
    </source>
</evidence>
<dbReference type="RefSeq" id="WP_167359470.1">
    <property type="nucleotide sequence ID" value="NZ_JBHSKI010000012.1"/>
</dbReference>
<name>A0ABW0B9T0_9ACTN</name>
<dbReference type="InterPro" id="IPR050316">
    <property type="entry name" value="Tyrosinase/Hemocyanin"/>
</dbReference>
<dbReference type="Pfam" id="PF25271">
    <property type="entry name" value="DUF7868"/>
    <property type="match status" value="1"/>
</dbReference>
<dbReference type="Gene3D" id="1.10.1280.10">
    <property type="entry name" value="Di-copper center containing domain from catechol oxidase"/>
    <property type="match status" value="1"/>
</dbReference>
<dbReference type="EMBL" id="JBHSKI010000012">
    <property type="protein sequence ID" value="MFC5173717.1"/>
    <property type="molecule type" value="Genomic_DNA"/>
</dbReference>
<comment type="caution">
    <text evidence="5">The sequence shown here is derived from an EMBL/GenBank/DDBJ whole genome shotgun (WGS) entry which is preliminary data.</text>
</comment>